<feature type="chain" id="PRO_5046616520" evidence="4">
    <location>
        <begin position="25"/>
        <end position="480"/>
    </location>
</feature>
<keyword evidence="3 7" id="KW-0378">Hydrolase</keyword>
<sequence>MVRRVLAGVLVVVGLLSVGAAATAAPVRALSWGTCDGLSDPRLRCATVSVPLDYAKPHGRRIDITLSRLPAADPALRRGVLLMTSGGPGNAGVPLPGQYGQVLDQRVLDRYDLVGFDIRFLERSTPVSCGQPAEEPGGYWVRVHGHGTLAEHANEAKEYARDCVRHAGWALPHATTANVARDMDTIRAALGETRVSYLGGSYAGLVGEVYATLFPHRVDRMVLDSANDADRVWRPFEVERTAAMERTFEAFTAYVAANPAYGLGATPAEVTAALRGLLARAPVTAGGQAFTHGELGYLMLLAEVQEQLWPVAAVNLAAIAAGAAPPVPVPLRPTTSSGAAGVPADNHTAVNMMFRCGDGAWPRQLAAYAHDLDFYGSRYPNYGPANANITPCAFWPATKDTIAPLAGRKPVLLTAALHDAIVPIANARAVQRAMPGSRLVTIDARYHAPFPYAGNVCLNGAVTDYLATGVLPAQDVGCMG</sequence>
<proteinExistence type="inferred from homology"/>
<dbReference type="SUPFAM" id="SSF53474">
    <property type="entry name" value="alpha/beta-Hydrolases"/>
    <property type="match status" value="1"/>
</dbReference>
<dbReference type="InterPro" id="IPR000073">
    <property type="entry name" value="AB_hydrolase_1"/>
</dbReference>
<feature type="domain" description="Peptidase S33 tripeptidyl aminopeptidase-like C-terminal" evidence="6">
    <location>
        <begin position="387"/>
        <end position="478"/>
    </location>
</feature>
<evidence type="ECO:0000256" key="1">
    <source>
        <dbReference type="ARBA" id="ARBA00010088"/>
    </source>
</evidence>
<gene>
    <name evidence="7" type="ORF">GCM10009681_44940</name>
</gene>
<dbReference type="InterPro" id="IPR013595">
    <property type="entry name" value="Pept_S33_TAP-like_C"/>
</dbReference>
<dbReference type="GO" id="GO:0016787">
    <property type="term" value="F:hydrolase activity"/>
    <property type="evidence" value="ECO:0007669"/>
    <property type="project" value="UniProtKB-KW"/>
</dbReference>
<evidence type="ECO:0000256" key="2">
    <source>
        <dbReference type="ARBA" id="ARBA00022729"/>
    </source>
</evidence>
<dbReference type="InterPro" id="IPR051601">
    <property type="entry name" value="Serine_prot/Carboxylest_S33"/>
</dbReference>
<keyword evidence="8" id="KW-1185">Reference proteome</keyword>
<evidence type="ECO:0000313" key="7">
    <source>
        <dbReference type="EMBL" id="GAA1768638.1"/>
    </source>
</evidence>
<dbReference type="Pfam" id="PF00561">
    <property type="entry name" value="Abhydrolase_1"/>
    <property type="match status" value="1"/>
</dbReference>
<dbReference type="Pfam" id="PF08386">
    <property type="entry name" value="Abhydrolase_4"/>
    <property type="match status" value="1"/>
</dbReference>
<feature type="domain" description="AB hydrolase-1" evidence="5">
    <location>
        <begin position="80"/>
        <end position="256"/>
    </location>
</feature>
<accession>A0ABP4X5Q9</accession>
<dbReference type="PANTHER" id="PTHR43248">
    <property type="entry name" value="2-SUCCINYL-6-HYDROXY-2,4-CYCLOHEXADIENE-1-CARBOXYLATE SYNTHASE"/>
    <property type="match status" value="1"/>
</dbReference>
<dbReference type="PANTHER" id="PTHR43248:SF29">
    <property type="entry name" value="TRIPEPTIDYL AMINOPEPTIDASE"/>
    <property type="match status" value="1"/>
</dbReference>
<dbReference type="Proteomes" id="UP001500655">
    <property type="component" value="Unassembled WGS sequence"/>
</dbReference>
<evidence type="ECO:0000259" key="6">
    <source>
        <dbReference type="Pfam" id="PF08386"/>
    </source>
</evidence>
<comment type="similarity">
    <text evidence="1">Belongs to the peptidase S33 family.</text>
</comment>
<evidence type="ECO:0000256" key="3">
    <source>
        <dbReference type="ARBA" id="ARBA00022801"/>
    </source>
</evidence>
<dbReference type="InterPro" id="IPR029058">
    <property type="entry name" value="AB_hydrolase_fold"/>
</dbReference>
<name>A0ABP4X5Q9_9ACTN</name>
<dbReference type="Gene3D" id="3.40.50.1820">
    <property type="entry name" value="alpha/beta hydrolase"/>
    <property type="match status" value="1"/>
</dbReference>
<protein>
    <submittedName>
        <fullName evidence="7">Alpha/beta hydrolase</fullName>
    </submittedName>
</protein>
<evidence type="ECO:0000259" key="5">
    <source>
        <dbReference type="Pfam" id="PF00561"/>
    </source>
</evidence>
<feature type="signal peptide" evidence="4">
    <location>
        <begin position="1"/>
        <end position="24"/>
    </location>
</feature>
<dbReference type="EMBL" id="BAAALS010000025">
    <property type="protein sequence ID" value="GAA1768638.1"/>
    <property type="molecule type" value="Genomic_DNA"/>
</dbReference>
<comment type="caution">
    <text evidence="7">The sequence shown here is derived from an EMBL/GenBank/DDBJ whole genome shotgun (WGS) entry which is preliminary data.</text>
</comment>
<keyword evidence="2 4" id="KW-0732">Signal</keyword>
<evidence type="ECO:0000256" key="4">
    <source>
        <dbReference type="SAM" id="SignalP"/>
    </source>
</evidence>
<evidence type="ECO:0000313" key="8">
    <source>
        <dbReference type="Proteomes" id="UP001500655"/>
    </source>
</evidence>
<organism evidence="7 8">
    <name type="scientific">Luedemannella helvata</name>
    <dbReference type="NCBI Taxonomy" id="349315"/>
    <lineage>
        <taxon>Bacteria</taxon>
        <taxon>Bacillati</taxon>
        <taxon>Actinomycetota</taxon>
        <taxon>Actinomycetes</taxon>
        <taxon>Micromonosporales</taxon>
        <taxon>Micromonosporaceae</taxon>
        <taxon>Luedemannella</taxon>
    </lineage>
</organism>
<reference evidence="8" key="1">
    <citation type="journal article" date="2019" name="Int. J. Syst. Evol. Microbiol.">
        <title>The Global Catalogue of Microorganisms (GCM) 10K type strain sequencing project: providing services to taxonomists for standard genome sequencing and annotation.</title>
        <authorList>
            <consortium name="The Broad Institute Genomics Platform"/>
            <consortium name="The Broad Institute Genome Sequencing Center for Infectious Disease"/>
            <person name="Wu L."/>
            <person name="Ma J."/>
        </authorList>
    </citation>
    <scope>NUCLEOTIDE SEQUENCE [LARGE SCALE GENOMIC DNA]</scope>
    <source>
        <strain evidence="8">JCM 13249</strain>
    </source>
</reference>